<dbReference type="PANTHER" id="PTHR33307">
    <property type="entry name" value="ALPHA-RHAMNOSIDASE (EUROFUNG)"/>
    <property type="match status" value="1"/>
</dbReference>
<evidence type="ECO:0000313" key="2">
    <source>
        <dbReference type="EMBL" id="MPN10708.1"/>
    </source>
</evidence>
<sequence length="95" mass="10932">MKPQIIDKLDHVNASFHSVYGTIRSSWKRNDTSFQWKITIPCNTTATVYIPAPSKTKVKENGKKPVSKDMKFVKMEGQYAVFEVRSGNYLFSVER</sequence>
<proteinExistence type="predicted"/>
<dbReference type="InterPro" id="IPR016007">
    <property type="entry name" value="Alpha_rhamnosid"/>
</dbReference>
<feature type="domain" description="Alpha-L-rhamnosidase C-terminal" evidence="1">
    <location>
        <begin position="2"/>
        <end position="63"/>
    </location>
</feature>
<name>A0A645F8P0_9ZZZZ</name>
<dbReference type="AlphaFoldDB" id="A0A645F8P0"/>
<comment type="caution">
    <text evidence="2">The sequence shown here is derived from an EMBL/GenBank/DDBJ whole genome shotgun (WGS) entry which is preliminary data.</text>
</comment>
<dbReference type="InterPro" id="IPR035398">
    <property type="entry name" value="Bac_rhamnosid_C"/>
</dbReference>
<evidence type="ECO:0000259" key="1">
    <source>
        <dbReference type="Pfam" id="PF17390"/>
    </source>
</evidence>
<dbReference type="EMBL" id="VSSQ01056873">
    <property type="protein sequence ID" value="MPN10708.1"/>
    <property type="molecule type" value="Genomic_DNA"/>
</dbReference>
<dbReference type="PANTHER" id="PTHR33307:SF6">
    <property type="entry name" value="ALPHA-RHAMNOSIDASE (EUROFUNG)-RELATED"/>
    <property type="match status" value="1"/>
</dbReference>
<gene>
    <name evidence="2" type="ORF">SDC9_158005</name>
</gene>
<protein>
    <recommendedName>
        <fullName evidence="1">Alpha-L-rhamnosidase C-terminal domain-containing protein</fullName>
    </recommendedName>
</protein>
<organism evidence="2">
    <name type="scientific">bioreactor metagenome</name>
    <dbReference type="NCBI Taxonomy" id="1076179"/>
    <lineage>
        <taxon>unclassified sequences</taxon>
        <taxon>metagenomes</taxon>
        <taxon>ecological metagenomes</taxon>
    </lineage>
</organism>
<accession>A0A645F8P0</accession>
<dbReference type="Gene3D" id="2.60.420.10">
    <property type="entry name" value="Maltose phosphorylase, domain 3"/>
    <property type="match status" value="1"/>
</dbReference>
<reference evidence="2" key="1">
    <citation type="submission" date="2019-08" db="EMBL/GenBank/DDBJ databases">
        <authorList>
            <person name="Kucharzyk K."/>
            <person name="Murdoch R.W."/>
            <person name="Higgins S."/>
            <person name="Loffler F."/>
        </authorList>
    </citation>
    <scope>NUCLEOTIDE SEQUENCE</scope>
</reference>
<dbReference type="Pfam" id="PF17390">
    <property type="entry name" value="Bac_rhamnosid_C"/>
    <property type="match status" value="1"/>
</dbReference>